<name>A0A166I0Y9_9AGAM</name>
<dbReference type="EMBL" id="KV428008">
    <property type="protein sequence ID" value="KZT43274.1"/>
    <property type="molecule type" value="Genomic_DNA"/>
</dbReference>
<accession>A0A166I0Y9</accession>
<proteinExistence type="predicted"/>
<evidence type="ECO:0000313" key="4">
    <source>
        <dbReference type="Proteomes" id="UP000076798"/>
    </source>
</evidence>
<keyword evidence="2" id="KW-0812">Transmembrane</keyword>
<keyword evidence="2" id="KW-0472">Membrane</keyword>
<feature type="region of interest" description="Disordered" evidence="1">
    <location>
        <begin position="602"/>
        <end position="633"/>
    </location>
</feature>
<organism evidence="3 4">
    <name type="scientific">Sistotremastrum suecicum HHB10207 ss-3</name>
    <dbReference type="NCBI Taxonomy" id="1314776"/>
    <lineage>
        <taxon>Eukaryota</taxon>
        <taxon>Fungi</taxon>
        <taxon>Dikarya</taxon>
        <taxon>Basidiomycota</taxon>
        <taxon>Agaricomycotina</taxon>
        <taxon>Agaricomycetes</taxon>
        <taxon>Sistotremastrales</taxon>
        <taxon>Sistotremastraceae</taxon>
        <taxon>Sistotremastrum</taxon>
    </lineage>
</organism>
<gene>
    <name evidence="3" type="ORF">SISSUDRAFT_1057693</name>
</gene>
<evidence type="ECO:0000313" key="3">
    <source>
        <dbReference type="EMBL" id="KZT43274.1"/>
    </source>
</evidence>
<dbReference type="OrthoDB" id="2991366at2759"/>
<dbReference type="STRING" id="1314776.A0A166I0Y9"/>
<reference evidence="3 4" key="1">
    <citation type="journal article" date="2016" name="Mol. Biol. Evol.">
        <title>Comparative Genomics of Early-Diverging Mushroom-Forming Fungi Provides Insights into the Origins of Lignocellulose Decay Capabilities.</title>
        <authorList>
            <person name="Nagy L.G."/>
            <person name="Riley R."/>
            <person name="Tritt A."/>
            <person name="Adam C."/>
            <person name="Daum C."/>
            <person name="Floudas D."/>
            <person name="Sun H."/>
            <person name="Yadav J.S."/>
            <person name="Pangilinan J."/>
            <person name="Larsson K.H."/>
            <person name="Matsuura K."/>
            <person name="Barry K."/>
            <person name="Labutti K."/>
            <person name="Kuo R."/>
            <person name="Ohm R.A."/>
            <person name="Bhattacharya S.S."/>
            <person name="Shirouzu T."/>
            <person name="Yoshinaga Y."/>
            <person name="Martin F.M."/>
            <person name="Grigoriev I.V."/>
            <person name="Hibbett D.S."/>
        </authorList>
    </citation>
    <scope>NUCLEOTIDE SEQUENCE [LARGE SCALE GENOMIC DNA]</scope>
    <source>
        <strain evidence="3 4">HHB10207 ss-3</strain>
    </source>
</reference>
<feature type="transmembrane region" description="Helical" evidence="2">
    <location>
        <begin position="89"/>
        <end position="110"/>
    </location>
</feature>
<dbReference type="Proteomes" id="UP000076798">
    <property type="component" value="Unassembled WGS sequence"/>
</dbReference>
<evidence type="ECO:0000256" key="1">
    <source>
        <dbReference type="SAM" id="MobiDB-lite"/>
    </source>
</evidence>
<dbReference type="AlphaFoldDB" id="A0A166I0Y9"/>
<keyword evidence="2" id="KW-1133">Transmembrane helix</keyword>
<feature type="transmembrane region" description="Helical" evidence="2">
    <location>
        <begin position="545"/>
        <end position="567"/>
    </location>
</feature>
<evidence type="ECO:0000256" key="2">
    <source>
        <dbReference type="SAM" id="Phobius"/>
    </source>
</evidence>
<sequence>MNQQYEQVPLRPQPYPLSPGRPSSAYSSAIHYSHFFYGKWHTHALYLLTVVQFMIAIGLPILFIVHLSISHGGLRAPTFLVNWTTDNPRYTLLIIAIVSSFFSWLAQNLFSRIISFVAAKRSLQWSMFATIETLAALKFGSGLLEMRRPLYTLMTITSAIVLGLLTAGYTTLLAPLPITLSQQLMGWEVDFLATDSSCPAWFENNNLHNSNNCDWKNVAGMGITTCWSSDQTMDILTAGRSAIAKKFKDVLISLGSPEFQEVVNIYEMGGLNFYGSTGGVVPQGPSSSKYLDTTSSYKQPANSSLTQQGLNVTVSCQYINNNPFSVTVDSTGMIANVTSDCGGGNTQSWTLPNSNFLVGSINCPAPDTTPNLITENVYLTHFGSGADYDVIGNISCEVTGSIELGSLEYKSSTSAFSWVNNGTTDTREPSFNVMGNATAALISVIAGTQTWNGNFFIDAINSIYIPFVRNQTMASNGTQLAYTSLLETMIQGVIEYEASFLRLLFTLQMLSQTSDITKTTNPCIRSLAGDMTWPTLGWDAGSHTFVAFIPVGVVGLVMLILFGWVLFVMDHPLPRFDPTSHVSLAVASSSGDLRFPIGTTIEPDDEKARSTSVKFEPSGPEEYLFRSKPKYPA</sequence>
<feature type="transmembrane region" description="Helical" evidence="2">
    <location>
        <begin position="44"/>
        <end position="69"/>
    </location>
</feature>
<keyword evidence="4" id="KW-1185">Reference proteome</keyword>
<protein>
    <submittedName>
        <fullName evidence="3">Uncharacterized protein</fullName>
    </submittedName>
</protein>
<feature type="transmembrane region" description="Helical" evidence="2">
    <location>
        <begin position="150"/>
        <end position="176"/>
    </location>
</feature>